<feature type="transmembrane region" description="Helical" evidence="5">
    <location>
        <begin position="65"/>
        <end position="83"/>
    </location>
</feature>
<protein>
    <recommendedName>
        <fullName evidence="5">Transport permease protein</fullName>
    </recommendedName>
</protein>
<feature type="transmembrane region" description="Helical" evidence="5">
    <location>
        <begin position="140"/>
        <end position="161"/>
    </location>
</feature>
<dbReference type="GO" id="GO:0140359">
    <property type="term" value="F:ABC-type transporter activity"/>
    <property type="evidence" value="ECO:0007669"/>
    <property type="project" value="InterPro"/>
</dbReference>
<feature type="transmembrane region" description="Helical" evidence="5">
    <location>
        <begin position="24"/>
        <end position="45"/>
    </location>
</feature>
<feature type="transmembrane region" description="Helical" evidence="5">
    <location>
        <begin position="231"/>
        <end position="249"/>
    </location>
</feature>
<dbReference type="PANTHER" id="PTHR43027:SF2">
    <property type="entry name" value="TRANSPORT PERMEASE PROTEIN"/>
    <property type="match status" value="1"/>
</dbReference>
<sequence>MGGNTMKKVIAIFQTESRLFMRDFFAFFFTFAFPVFMLLLYGSIYGNEPTPYFDGQGTMDVSVPAYAAMIIGVTGLMAFPLTISTYKEQKIYKRFDASPVGKGMIMAVQAAVNVSMTIIGFVLLFVVGKLVYDIRIQGDWFTIALAMLLSIACIFSLGFFFTALSPSTKINNLLCYISYFVMIFLSGATMPKELFPNVIIKVSKFLPLTHVVNTLQGTFRNAPVGQYRDSLVVLAAVMVFCIAAGALLYKKKSWM</sequence>
<accession>A0A415E8V2</accession>
<dbReference type="InterPro" id="IPR013525">
    <property type="entry name" value="ABC2_TM"/>
</dbReference>
<keyword evidence="5" id="KW-0813">Transport</keyword>
<keyword evidence="2 5" id="KW-0812">Transmembrane</keyword>
<dbReference type="AlphaFoldDB" id="A0A415E8V2"/>
<gene>
    <name evidence="7" type="ORF">DW099_05605</name>
</gene>
<proteinExistence type="inferred from homology"/>
<feature type="transmembrane region" description="Helical" evidence="5">
    <location>
        <begin position="173"/>
        <end position="190"/>
    </location>
</feature>
<dbReference type="PRINTS" id="PR00164">
    <property type="entry name" value="ABC2TRNSPORT"/>
</dbReference>
<keyword evidence="3 5" id="KW-1133">Transmembrane helix</keyword>
<dbReference type="PIRSF" id="PIRSF006648">
    <property type="entry name" value="DrrB"/>
    <property type="match status" value="1"/>
</dbReference>
<dbReference type="EMBL" id="QRMS01000001">
    <property type="protein sequence ID" value="RHJ90025.1"/>
    <property type="molecule type" value="Genomic_DNA"/>
</dbReference>
<feature type="transmembrane region" description="Helical" evidence="5">
    <location>
        <begin position="104"/>
        <end position="128"/>
    </location>
</feature>
<dbReference type="Proteomes" id="UP000284841">
    <property type="component" value="Unassembled WGS sequence"/>
</dbReference>
<dbReference type="OrthoDB" id="9774758at2"/>
<comment type="similarity">
    <text evidence="5">Belongs to the ABC-2 integral membrane protein family.</text>
</comment>
<evidence type="ECO:0000313" key="8">
    <source>
        <dbReference type="Proteomes" id="UP000284841"/>
    </source>
</evidence>
<comment type="subcellular location">
    <subcellularLocation>
        <location evidence="5">Cell membrane</location>
        <topology evidence="5">Multi-pass membrane protein</topology>
    </subcellularLocation>
    <subcellularLocation>
        <location evidence="1">Membrane</location>
        <topology evidence="1">Multi-pass membrane protein</topology>
    </subcellularLocation>
</comment>
<evidence type="ECO:0000256" key="4">
    <source>
        <dbReference type="ARBA" id="ARBA00023136"/>
    </source>
</evidence>
<dbReference type="InterPro" id="IPR047817">
    <property type="entry name" value="ABC2_TM_bact-type"/>
</dbReference>
<keyword evidence="8" id="KW-1185">Reference proteome</keyword>
<evidence type="ECO:0000256" key="5">
    <source>
        <dbReference type="RuleBase" id="RU361157"/>
    </source>
</evidence>
<keyword evidence="4 5" id="KW-0472">Membrane</keyword>
<dbReference type="PROSITE" id="PS51012">
    <property type="entry name" value="ABC_TM2"/>
    <property type="match status" value="1"/>
</dbReference>
<dbReference type="Pfam" id="PF01061">
    <property type="entry name" value="ABC2_membrane"/>
    <property type="match status" value="1"/>
</dbReference>
<feature type="domain" description="ABC transmembrane type-2" evidence="6">
    <location>
        <begin position="25"/>
        <end position="252"/>
    </location>
</feature>
<comment type="caution">
    <text evidence="7">The sequence shown here is derived from an EMBL/GenBank/DDBJ whole genome shotgun (WGS) entry which is preliminary data.</text>
</comment>
<evidence type="ECO:0000259" key="6">
    <source>
        <dbReference type="PROSITE" id="PS51012"/>
    </source>
</evidence>
<dbReference type="PANTHER" id="PTHR43027">
    <property type="entry name" value="DOXORUBICIN RESISTANCE ABC TRANSPORTER PERMEASE PROTEIN DRRC-RELATED"/>
    <property type="match status" value="1"/>
</dbReference>
<evidence type="ECO:0000256" key="1">
    <source>
        <dbReference type="ARBA" id="ARBA00004141"/>
    </source>
</evidence>
<reference evidence="7 8" key="1">
    <citation type="submission" date="2018-08" db="EMBL/GenBank/DDBJ databases">
        <title>A genome reference for cultivated species of the human gut microbiota.</title>
        <authorList>
            <person name="Zou Y."/>
            <person name="Xue W."/>
            <person name="Luo G."/>
        </authorList>
    </citation>
    <scope>NUCLEOTIDE SEQUENCE [LARGE SCALE GENOMIC DNA]</scope>
    <source>
        <strain evidence="7 8">AM07-24</strain>
    </source>
</reference>
<dbReference type="InterPro" id="IPR000412">
    <property type="entry name" value="ABC_2_transport"/>
</dbReference>
<name>A0A415E8V2_9FIRM</name>
<evidence type="ECO:0000313" key="7">
    <source>
        <dbReference type="EMBL" id="RHJ90025.1"/>
    </source>
</evidence>
<evidence type="ECO:0000256" key="2">
    <source>
        <dbReference type="ARBA" id="ARBA00022692"/>
    </source>
</evidence>
<dbReference type="InterPro" id="IPR052902">
    <property type="entry name" value="ABC-2_transporter"/>
</dbReference>
<evidence type="ECO:0000256" key="3">
    <source>
        <dbReference type="ARBA" id="ARBA00022989"/>
    </source>
</evidence>
<keyword evidence="5" id="KW-1003">Cell membrane</keyword>
<organism evidence="7 8">
    <name type="scientific">Emergencia timonensis</name>
    <dbReference type="NCBI Taxonomy" id="1776384"/>
    <lineage>
        <taxon>Bacteria</taxon>
        <taxon>Bacillati</taxon>
        <taxon>Bacillota</taxon>
        <taxon>Clostridia</taxon>
        <taxon>Peptostreptococcales</taxon>
        <taxon>Anaerovoracaceae</taxon>
        <taxon>Emergencia</taxon>
    </lineage>
</organism>
<dbReference type="STRING" id="1776384.GCA_900086585_03420"/>
<dbReference type="GO" id="GO:0043190">
    <property type="term" value="C:ATP-binding cassette (ABC) transporter complex"/>
    <property type="evidence" value="ECO:0007669"/>
    <property type="project" value="InterPro"/>
</dbReference>